<dbReference type="InterPro" id="IPR042080">
    <property type="entry name" value="RNA_2'-PTrans_N"/>
</dbReference>
<dbReference type="Proteomes" id="UP000193719">
    <property type="component" value="Unassembled WGS sequence"/>
</dbReference>
<gene>
    <name evidence="7" type="ORF">BCR36DRAFT_586727</name>
</gene>
<evidence type="ECO:0000256" key="1">
    <source>
        <dbReference type="ARBA" id="ARBA00003343"/>
    </source>
</evidence>
<comment type="catalytic activity">
    <reaction evidence="6">
        <text>2'-phospho-[ligated tRNA] + NAD(+) = mature tRNA + ADP-alpha-D-ribose 1'',2''-cyclic phosphate + nicotinamide</text>
        <dbReference type="Rhea" id="RHEA:23324"/>
        <dbReference type="Rhea" id="RHEA-COMP:11106"/>
        <dbReference type="Rhea" id="RHEA-COMP:11107"/>
        <dbReference type="ChEBI" id="CHEBI:17154"/>
        <dbReference type="ChEBI" id="CHEBI:57540"/>
        <dbReference type="ChEBI" id="CHEBI:76596"/>
        <dbReference type="ChEBI" id="CHEBI:82883"/>
        <dbReference type="ChEBI" id="CHEBI:85027"/>
        <dbReference type="EC" id="2.7.1.160"/>
    </reaction>
</comment>
<dbReference type="EC" id="2.7.1.160" evidence="3"/>
<dbReference type="InterPro" id="IPR002745">
    <property type="entry name" value="Ptrans_KptA/Tpt1"/>
</dbReference>
<reference evidence="7 8" key="1">
    <citation type="submission" date="2016-08" db="EMBL/GenBank/DDBJ databases">
        <title>Genomes of anaerobic fungi encode conserved fungal cellulosomes for biomass hydrolysis.</title>
        <authorList>
            <consortium name="DOE Joint Genome Institute"/>
            <person name="Haitjema C.H."/>
            <person name="Gilmore S.P."/>
            <person name="Henske J.K."/>
            <person name="Solomon K.V."/>
            <person name="De Groot R."/>
            <person name="Kuo A."/>
            <person name="Mondo S.J."/>
            <person name="Salamov A.A."/>
            <person name="Labutti K."/>
            <person name="Zhao Z."/>
            <person name="Chiniquy J."/>
            <person name="Barry K."/>
            <person name="Brewer H.M."/>
            <person name="Purvine S.O."/>
            <person name="Wright A.T."/>
            <person name="Boxma B."/>
            <person name="Van Alen T."/>
            <person name="Hackstein J.H."/>
            <person name="Baker S.E."/>
            <person name="Grigoriev I.V."/>
            <person name="O'Malley M.A."/>
        </authorList>
    </citation>
    <scope>NUCLEOTIDE SEQUENCE [LARGE SCALE GENOMIC DNA]</scope>
    <source>
        <strain evidence="8">finn</strain>
    </source>
</reference>
<dbReference type="PANTHER" id="PTHR12684">
    <property type="entry name" value="PUTATIVE PHOSPHOTRANSFERASE"/>
    <property type="match status" value="1"/>
</dbReference>
<comment type="function">
    <text evidence="1">Catalyzes the last step of tRNA splicing, the transfer of the splice junction 2'-phosphate from ligated tRNA to NAD to produce ADP-ribose 1''-2'' cyclic phosphate.</text>
</comment>
<dbReference type="GO" id="GO:0006388">
    <property type="term" value="P:tRNA splicing, via endonucleolytic cleavage and ligation"/>
    <property type="evidence" value="ECO:0007669"/>
    <property type="project" value="TreeGrafter"/>
</dbReference>
<dbReference type="Gene3D" id="1.10.10.970">
    <property type="entry name" value="RNA 2'-phosphotransferase, Tpt1/KptA family, N-terminal domain"/>
    <property type="match status" value="1"/>
</dbReference>
<organism evidence="7 8">
    <name type="scientific">Piromyces finnis</name>
    <dbReference type="NCBI Taxonomy" id="1754191"/>
    <lineage>
        <taxon>Eukaryota</taxon>
        <taxon>Fungi</taxon>
        <taxon>Fungi incertae sedis</taxon>
        <taxon>Chytridiomycota</taxon>
        <taxon>Chytridiomycota incertae sedis</taxon>
        <taxon>Neocallimastigomycetes</taxon>
        <taxon>Neocallimastigales</taxon>
        <taxon>Neocallimastigaceae</taxon>
        <taxon>Piromyces</taxon>
    </lineage>
</organism>
<comment type="caution">
    <text evidence="7">The sequence shown here is derived from an EMBL/GenBank/DDBJ whole genome shotgun (WGS) entry which is preliminary data.</text>
</comment>
<dbReference type="SUPFAM" id="SSF56399">
    <property type="entry name" value="ADP-ribosylation"/>
    <property type="match status" value="1"/>
</dbReference>
<dbReference type="STRING" id="1754191.A0A1Y1UZC5"/>
<protein>
    <recommendedName>
        <fullName evidence="3">2'-phosphotransferase</fullName>
        <ecNumber evidence="3">2.7.1.160</ecNumber>
    </recommendedName>
</protein>
<dbReference type="PANTHER" id="PTHR12684:SF2">
    <property type="entry name" value="TRNA 2'-PHOSPHOTRANSFERASE 1"/>
    <property type="match status" value="1"/>
</dbReference>
<dbReference type="Gene3D" id="3.20.170.30">
    <property type="match status" value="1"/>
</dbReference>
<dbReference type="EMBL" id="MCFH01000054">
    <property type="protein sequence ID" value="ORX43234.1"/>
    <property type="molecule type" value="Genomic_DNA"/>
</dbReference>
<dbReference type="OrthoDB" id="419694at2759"/>
<evidence type="ECO:0000256" key="4">
    <source>
        <dbReference type="ARBA" id="ARBA00022679"/>
    </source>
</evidence>
<keyword evidence="5" id="KW-0520">NAD</keyword>
<proteinExistence type="inferred from homology"/>
<dbReference type="Pfam" id="PF01885">
    <property type="entry name" value="PTS_2-RNA"/>
    <property type="match status" value="1"/>
</dbReference>
<reference evidence="7 8" key="2">
    <citation type="submission" date="2016-08" db="EMBL/GenBank/DDBJ databases">
        <title>Pervasive Adenine N6-methylation of Active Genes in Fungi.</title>
        <authorList>
            <consortium name="DOE Joint Genome Institute"/>
            <person name="Mondo S.J."/>
            <person name="Dannebaum R.O."/>
            <person name="Kuo R.C."/>
            <person name="Labutti K."/>
            <person name="Haridas S."/>
            <person name="Kuo A."/>
            <person name="Salamov A."/>
            <person name="Ahrendt S.R."/>
            <person name="Lipzen A."/>
            <person name="Sullivan W."/>
            <person name="Andreopoulos W.B."/>
            <person name="Clum A."/>
            <person name="Lindquist E."/>
            <person name="Daum C."/>
            <person name="Ramamoorthy G.K."/>
            <person name="Gryganskyi A."/>
            <person name="Culley D."/>
            <person name="Magnuson J.K."/>
            <person name="James T.Y."/>
            <person name="O'Malley M.A."/>
            <person name="Stajich J.E."/>
            <person name="Spatafora J.W."/>
            <person name="Visel A."/>
            <person name="Grigoriev I.V."/>
        </authorList>
    </citation>
    <scope>NUCLEOTIDE SEQUENCE [LARGE SCALE GENOMIC DNA]</scope>
    <source>
        <strain evidence="8">finn</strain>
    </source>
</reference>
<dbReference type="InterPro" id="IPR042081">
    <property type="entry name" value="RNA_2'-PTrans_C"/>
</dbReference>
<accession>A0A1Y1UZC5</accession>
<evidence type="ECO:0000256" key="5">
    <source>
        <dbReference type="ARBA" id="ARBA00023027"/>
    </source>
</evidence>
<dbReference type="AlphaFoldDB" id="A0A1Y1UZC5"/>
<keyword evidence="8" id="KW-1185">Reference proteome</keyword>
<evidence type="ECO:0000256" key="6">
    <source>
        <dbReference type="ARBA" id="ARBA00047949"/>
    </source>
</evidence>
<evidence type="ECO:0000313" key="7">
    <source>
        <dbReference type="EMBL" id="ORX43234.1"/>
    </source>
</evidence>
<evidence type="ECO:0000256" key="3">
    <source>
        <dbReference type="ARBA" id="ARBA00012007"/>
    </source>
</evidence>
<sequence>MNYQQITGKADRPQNLVTTSINLSKVLRHTAIKLGLSIDDEGYVKVDDILKLKRFRNLTIEDIQKIVNTNDKKRYTLKNEDGVWFIKANQGHSIKLKNPNLKKVNDPSEIPVVIHGTVMEHLQSILNNGLSTRGRTHIHFASGLFGDKNVISGMRYNYEVAIYIDSKKAMDDGMEFFLSENGVILSSGFNNIINKKYFQKIVKRNGEEIEF</sequence>
<keyword evidence="4 7" id="KW-0808">Transferase</keyword>
<evidence type="ECO:0000313" key="8">
    <source>
        <dbReference type="Proteomes" id="UP000193719"/>
    </source>
</evidence>
<dbReference type="GO" id="GO:0000215">
    <property type="term" value="F:tRNA 2'-phosphotransferase activity"/>
    <property type="evidence" value="ECO:0007669"/>
    <property type="project" value="UniProtKB-EC"/>
</dbReference>
<comment type="similarity">
    <text evidence="2">Belongs to the KptA/TPT1 family.</text>
</comment>
<name>A0A1Y1UZC5_9FUNG</name>
<evidence type="ECO:0000256" key="2">
    <source>
        <dbReference type="ARBA" id="ARBA00009836"/>
    </source>
</evidence>